<dbReference type="GO" id="GO:0009116">
    <property type="term" value="P:nucleoside metabolic process"/>
    <property type="evidence" value="ECO:0007669"/>
    <property type="project" value="InterPro"/>
</dbReference>
<dbReference type="InterPro" id="IPR035994">
    <property type="entry name" value="Nucleoside_phosphorylase_sf"/>
</dbReference>
<gene>
    <name evidence="2" type="ORF">MNBD_UNCLBAC01-710</name>
</gene>
<accession>A0A3B1CYS6</accession>
<dbReference type="GO" id="GO:0003824">
    <property type="term" value="F:catalytic activity"/>
    <property type="evidence" value="ECO:0007669"/>
    <property type="project" value="InterPro"/>
</dbReference>
<feature type="domain" description="Nucleoside phosphorylase" evidence="1">
    <location>
        <begin position="48"/>
        <end position="203"/>
    </location>
</feature>
<evidence type="ECO:0000313" key="2">
    <source>
        <dbReference type="EMBL" id="VAX34969.1"/>
    </source>
</evidence>
<evidence type="ECO:0000259" key="1">
    <source>
        <dbReference type="Pfam" id="PF01048"/>
    </source>
</evidence>
<organism evidence="2">
    <name type="scientific">hydrothermal vent metagenome</name>
    <dbReference type="NCBI Taxonomy" id="652676"/>
    <lineage>
        <taxon>unclassified sequences</taxon>
        <taxon>metagenomes</taxon>
        <taxon>ecological metagenomes</taxon>
    </lineage>
</organism>
<dbReference type="Pfam" id="PF01048">
    <property type="entry name" value="PNP_UDP_1"/>
    <property type="match status" value="1"/>
</dbReference>
<dbReference type="Gene3D" id="3.40.50.1580">
    <property type="entry name" value="Nucleoside phosphorylase domain"/>
    <property type="match status" value="1"/>
</dbReference>
<name>A0A3B1CYS6_9ZZZZ</name>
<dbReference type="EMBL" id="UOGJ01000020">
    <property type="protein sequence ID" value="VAX34969.1"/>
    <property type="molecule type" value="Genomic_DNA"/>
</dbReference>
<dbReference type="InterPro" id="IPR000845">
    <property type="entry name" value="Nucleoside_phosphorylase_d"/>
</dbReference>
<reference evidence="2" key="1">
    <citation type="submission" date="2018-06" db="EMBL/GenBank/DDBJ databases">
        <authorList>
            <person name="Zhirakovskaya E."/>
        </authorList>
    </citation>
    <scope>NUCLEOTIDE SEQUENCE</scope>
</reference>
<proteinExistence type="predicted"/>
<dbReference type="SUPFAM" id="SSF53167">
    <property type="entry name" value="Purine and uridine phosphorylases"/>
    <property type="match status" value="1"/>
</dbReference>
<sequence>MNVFEKLFGIDPQKIKKTCILTPFLTKNLLQQFDIKKLEKGFLYKCANTKNFTLIHTGIGTPFVGDAVLYLKDTDCQNIFFFGSCGLIESSDNLNIGSLVTPSSSLAIEGFTQVLNQEFDSINVTFPHKKLLEKFNKNHSKKTHNVICASFGSLKLEEENLNFLKKNNVQALDMETSSFFHAATKIKRRALALLYVTDIIKEKPFYRQYTSEDKIAVESAINQSVEILKRACGTSLLTQ</sequence>
<dbReference type="AlphaFoldDB" id="A0A3B1CYS6"/>
<protein>
    <recommendedName>
        <fullName evidence="1">Nucleoside phosphorylase domain-containing protein</fullName>
    </recommendedName>
</protein>